<evidence type="ECO:0000313" key="2">
    <source>
        <dbReference type="EMBL" id="KAK4094272.1"/>
    </source>
</evidence>
<comment type="caution">
    <text evidence="2">The sequence shown here is derived from an EMBL/GenBank/DDBJ whole genome shotgun (WGS) entry which is preliminary data.</text>
</comment>
<protein>
    <submittedName>
        <fullName evidence="2">Uncharacterized protein</fullName>
    </submittedName>
</protein>
<gene>
    <name evidence="2" type="ORF">Purlil1_1763</name>
</gene>
<evidence type="ECO:0000256" key="1">
    <source>
        <dbReference type="SAM" id="MobiDB-lite"/>
    </source>
</evidence>
<reference evidence="2 3" key="1">
    <citation type="journal article" date="2024" name="Microbiol. Resour. Announc.">
        <title>Genome annotations for the ascomycete fungi Trichoderma harzianum, Trichoderma aggressivum, and Purpureocillium lilacinum.</title>
        <authorList>
            <person name="Beijen E.P.W."/>
            <person name="Ohm R.A."/>
        </authorList>
    </citation>
    <scope>NUCLEOTIDE SEQUENCE [LARGE SCALE GENOMIC DNA]</scope>
    <source>
        <strain evidence="2 3">CBS 150709</strain>
    </source>
</reference>
<proteinExistence type="predicted"/>
<keyword evidence="3" id="KW-1185">Reference proteome</keyword>
<accession>A0ABR0CDS3</accession>
<organism evidence="2 3">
    <name type="scientific">Purpureocillium lilacinum</name>
    <name type="common">Paecilomyces lilacinus</name>
    <dbReference type="NCBI Taxonomy" id="33203"/>
    <lineage>
        <taxon>Eukaryota</taxon>
        <taxon>Fungi</taxon>
        <taxon>Dikarya</taxon>
        <taxon>Ascomycota</taxon>
        <taxon>Pezizomycotina</taxon>
        <taxon>Sordariomycetes</taxon>
        <taxon>Hypocreomycetidae</taxon>
        <taxon>Hypocreales</taxon>
        <taxon>Ophiocordycipitaceae</taxon>
        <taxon>Purpureocillium</taxon>
    </lineage>
</organism>
<name>A0ABR0CDS3_PURLI</name>
<evidence type="ECO:0000313" key="3">
    <source>
        <dbReference type="Proteomes" id="UP001287286"/>
    </source>
</evidence>
<dbReference type="Proteomes" id="UP001287286">
    <property type="component" value="Unassembled WGS sequence"/>
</dbReference>
<dbReference type="EMBL" id="JAWRVI010000004">
    <property type="protein sequence ID" value="KAK4094272.1"/>
    <property type="molecule type" value="Genomic_DNA"/>
</dbReference>
<sequence length="140" mass="15749">MLAAAQHMSGAPPCTLRRPSNEPGRRAAPIGMQYWTRVRIAVLLNSLRAEGVTARERRVIAREQATRFGGMPLKCRWLYRLTSQAALEYCASMAIAARYAYVLAIEKHSFRPKAAMERSLLLSKIWPVDRLFVPLVPPAN</sequence>
<feature type="region of interest" description="Disordered" evidence="1">
    <location>
        <begin position="1"/>
        <end position="27"/>
    </location>
</feature>